<sequence length="61" mass="7070">MKRLMAICLSILMFSSSITVYANEEEYTANSWRYENGEPIVSEEEMICAQMILWLGSKKMV</sequence>
<evidence type="ECO:0008006" key="4">
    <source>
        <dbReference type="Google" id="ProtNLM"/>
    </source>
</evidence>
<keyword evidence="1" id="KW-0732">Signal</keyword>
<comment type="caution">
    <text evidence="2">The sequence shown here is derived from an EMBL/GenBank/DDBJ whole genome shotgun (WGS) entry which is preliminary data.</text>
</comment>
<feature type="chain" id="PRO_5019286470" description="SLH domain-containing protein" evidence="1">
    <location>
        <begin position="23"/>
        <end position="61"/>
    </location>
</feature>
<gene>
    <name evidence="2" type="ORF">DWX92_09660</name>
</gene>
<name>A0A412IXR3_9FIRM</name>
<evidence type="ECO:0000256" key="1">
    <source>
        <dbReference type="SAM" id="SignalP"/>
    </source>
</evidence>
<reference evidence="2 3" key="1">
    <citation type="submission" date="2018-08" db="EMBL/GenBank/DDBJ databases">
        <title>A genome reference for cultivated species of the human gut microbiota.</title>
        <authorList>
            <person name="Zou Y."/>
            <person name="Xue W."/>
            <person name="Luo G."/>
        </authorList>
    </citation>
    <scope>NUCLEOTIDE SEQUENCE [LARGE SCALE GENOMIC DNA]</scope>
    <source>
        <strain evidence="2 3">AF22-10AC</strain>
    </source>
</reference>
<feature type="signal peptide" evidence="1">
    <location>
        <begin position="1"/>
        <end position="22"/>
    </location>
</feature>
<protein>
    <recommendedName>
        <fullName evidence="4">SLH domain-containing protein</fullName>
    </recommendedName>
</protein>
<accession>A0A412IXR3</accession>
<dbReference type="Proteomes" id="UP000285274">
    <property type="component" value="Unassembled WGS sequence"/>
</dbReference>
<dbReference type="AlphaFoldDB" id="A0A412IXR3"/>
<dbReference type="RefSeq" id="WP_118320457.1">
    <property type="nucleotide sequence ID" value="NZ_QRVM01000052.1"/>
</dbReference>
<evidence type="ECO:0000313" key="2">
    <source>
        <dbReference type="EMBL" id="RGS44862.1"/>
    </source>
</evidence>
<dbReference type="EMBL" id="QRVM01000052">
    <property type="protein sequence ID" value="RGS44862.1"/>
    <property type="molecule type" value="Genomic_DNA"/>
</dbReference>
<organism evidence="2 3">
    <name type="scientific">Holdemanella biformis</name>
    <dbReference type="NCBI Taxonomy" id="1735"/>
    <lineage>
        <taxon>Bacteria</taxon>
        <taxon>Bacillati</taxon>
        <taxon>Bacillota</taxon>
        <taxon>Erysipelotrichia</taxon>
        <taxon>Erysipelotrichales</taxon>
        <taxon>Erysipelotrichaceae</taxon>
        <taxon>Holdemanella</taxon>
    </lineage>
</organism>
<proteinExistence type="predicted"/>
<evidence type="ECO:0000313" key="3">
    <source>
        <dbReference type="Proteomes" id="UP000285274"/>
    </source>
</evidence>